<evidence type="ECO:0008006" key="5">
    <source>
        <dbReference type="Google" id="ProtNLM"/>
    </source>
</evidence>
<dbReference type="InterPro" id="IPR012000">
    <property type="entry name" value="Thiamin_PyroP_enz_cen_dom"/>
</dbReference>
<feature type="non-terminal residue" evidence="4">
    <location>
        <position position="1"/>
    </location>
</feature>
<dbReference type="GO" id="GO:0009099">
    <property type="term" value="P:L-valine biosynthetic process"/>
    <property type="evidence" value="ECO:0007669"/>
    <property type="project" value="TreeGrafter"/>
</dbReference>
<evidence type="ECO:0000256" key="1">
    <source>
        <dbReference type="ARBA" id="ARBA00007812"/>
    </source>
</evidence>
<dbReference type="InterPro" id="IPR029035">
    <property type="entry name" value="DHS-like_NAD/FAD-binding_dom"/>
</dbReference>
<dbReference type="InterPro" id="IPR045229">
    <property type="entry name" value="TPP_enz"/>
</dbReference>
<dbReference type="GO" id="GO:0003984">
    <property type="term" value="F:acetolactate synthase activity"/>
    <property type="evidence" value="ECO:0007669"/>
    <property type="project" value="TreeGrafter"/>
</dbReference>
<dbReference type="CDD" id="cd07035">
    <property type="entry name" value="TPP_PYR_POX_like"/>
    <property type="match status" value="1"/>
</dbReference>
<name>A0A381XBH7_9ZZZZ</name>
<dbReference type="GO" id="GO:0009097">
    <property type="term" value="P:isoleucine biosynthetic process"/>
    <property type="evidence" value="ECO:0007669"/>
    <property type="project" value="TreeGrafter"/>
</dbReference>
<dbReference type="AlphaFoldDB" id="A0A381XBH7"/>
<evidence type="ECO:0000259" key="3">
    <source>
        <dbReference type="Pfam" id="PF02775"/>
    </source>
</evidence>
<dbReference type="SUPFAM" id="SSF52518">
    <property type="entry name" value="Thiamin diphosphate-binding fold (THDP-binding)"/>
    <property type="match status" value="2"/>
</dbReference>
<dbReference type="PANTHER" id="PTHR18968">
    <property type="entry name" value="THIAMINE PYROPHOSPHATE ENZYMES"/>
    <property type="match status" value="1"/>
</dbReference>
<dbReference type="Pfam" id="PF02775">
    <property type="entry name" value="TPP_enzyme_C"/>
    <property type="match status" value="1"/>
</dbReference>
<dbReference type="Gene3D" id="3.40.50.1220">
    <property type="entry name" value="TPP-binding domain"/>
    <property type="match status" value="1"/>
</dbReference>
<dbReference type="EMBL" id="UINC01014439">
    <property type="protein sequence ID" value="SVA61573.1"/>
    <property type="molecule type" value="Genomic_DNA"/>
</dbReference>
<reference evidence="4" key="1">
    <citation type="submission" date="2018-05" db="EMBL/GenBank/DDBJ databases">
        <authorList>
            <person name="Lanie J.A."/>
            <person name="Ng W.-L."/>
            <person name="Kazmierczak K.M."/>
            <person name="Andrzejewski T.M."/>
            <person name="Davidsen T.M."/>
            <person name="Wayne K.J."/>
            <person name="Tettelin H."/>
            <person name="Glass J.I."/>
            <person name="Rusch D."/>
            <person name="Podicherti R."/>
            <person name="Tsui H.-C.T."/>
            <person name="Winkler M.E."/>
        </authorList>
    </citation>
    <scope>NUCLEOTIDE SEQUENCE</scope>
</reference>
<accession>A0A381XBH7</accession>
<dbReference type="Pfam" id="PF00205">
    <property type="entry name" value="TPP_enzyme_M"/>
    <property type="match status" value="1"/>
</dbReference>
<dbReference type="NCBIfam" id="NF005470">
    <property type="entry name" value="PRK07064.1"/>
    <property type="match status" value="1"/>
</dbReference>
<dbReference type="SUPFAM" id="SSF52467">
    <property type="entry name" value="DHS-like NAD/FAD-binding domain"/>
    <property type="match status" value="1"/>
</dbReference>
<dbReference type="GO" id="GO:0030976">
    <property type="term" value="F:thiamine pyrophosphate binding"/>
    <property type="evidence" value="ECO:0007669"/>
    <property type="project" value="InterPro"/>
</dbReference>
<evidence type="ECO:0000313" key="4">
    <source>
        <dbReference type="EMBL" id="SVA61573.1"/>
    </source>
</evidence>
<dbReference type="InterPro" id="IPR011766">
    <property type="entry name" value="TPP_enzyme_TPP-bd"/>
</dbReference>
<dbReference type="GO" id="GO:0000287">
    <property type="term" value="F:magnesium ion binding"/>
    <property type="evidence" value="ECO:0007669"/>
    <property type="project" value="InterPro"/>
</dbReference>
<dbReference type="GO" id="GO:0005948">
    <property type="term" value="C:acetolactate synthase complex"/>
    <property type="evidence" value="ECO:0007669"/>
    <property type="project" value="TreeGrafter"/>
</dbReference>
<dbReference type="PANTHER" id="PTHR18968:SF13">
    <property type="entry name" value="ACETOLACTATE SYNTHASE CATALYTIC SUBUNIT, MITOCHONDRIAL"/>
    <property type="match status" value="1"/>
</dbReference>
<dbReference type="CDD" id="cd00568">
    <property type="entry name" value="TPP_enzymes"/>
    <property type="match status" value="1"/>
</dbReference>
<proteinExistence type="inferred from homology"/>
<dbReference type="Gene3D" id="3.40.50.970">
    <property type="match status" value="2"/>
</dbReference>
<protein>
    <recommendedName>
        <fullName evidence="5">Thiamine pyrophosphate enzyme TPP-binding domain-containing protein</fullName>
    </recommendedName>
</protein>
<gene>
    <name evidence="4" type="ORF">METZ01_LOCUS114427</name>
</gene>
<organism evidence="4">
    <name type="scientific">marine metagenome</name>
    <dbReference type="NCBI Taxonomy" id="408172"/>
    <lineage>
        <taxon>unclassified sequences</taxon>
        <taxon>metagenomes</taxon>
        <taxon>ecological metagenomes</taxon>
    </lineage>
</organism>
<feature type="domain" description="Thiamine pyrophosphate enzyme TPP-binding" evidence="3">
    <location>
        <begin position="283"/>
        <end position="424"/>
    </location>
</feature>
<comment type="similarity">
    <text evidence="1">Belongs to the TPP enzyme family.</text>
</comment>
<evidence type="ECO:0000259" key="2">
    <source>
        <dbReference type="Pfam" id="PF00205"/>
    </source>
</evidence>
<dbReference type="InterPro" id="IPR029061">
    <property type="entry name" value="THDP-binding"/>
</dbReference>
<sequence>IDLPYLDRGRGYIHETKAQLGMLRSISKAVYRVWSPESALGVLREAVRTALTAPTGPVSVEIPADVQAAMLPQPDDFSPLPVPISHPGESSLDQLAERLATAKRPLLWLGGGARHAREGAIRLVEYGMGMVTSVNGRGIVPEDHPLTLGAFNMNPDAEAFYQSCDLMLVVGSRLRSNETKIYRLKLPEPLLQVDADPVADGRAYPNSGFVCGDSAVVLSGLADRLEGRLQIDPAFAQDLAAAREAAVAKLQDTLGPYDALVDALKAVMPPDALWVRDVTILNSTWGNRLPKLSDPRNGIHALGGGIGQGMPMGVGAALGADGRKVVSLCGDGGLMLNIGELTTAVQEQADVTLLVMNDQGYGVIRNIQDARFGGRHYFTDLRLPDFATLAKSLGMPYWSVTAVSEFGEKFREALSVKGPALVEVEMQTIGPFKVPFAGPPVKTE</sequence>
<dbReference type="GO" id="GO:0050660">
    <property type="term" value="F:flavin adenine dinucleotide binding"/>
    <property type="evidence" value="ECO:0007669"/>
    <property type="project" value="TreeGrafter"/>
</dbReference>
<feature type="domain" description="Thiamine pyrophosphate enzyme central" evidence="2">
    <location>
        <begin position="92"/>
        <end position="220"/>
    </location>
</feature>